<evidence type="ECO:0000313" key="3">
    <source>
        <dbReference type="Proteomes" id="UP000823868"/>
    </source>
</evidence>
<dbReference type="SUPFAM" id="SSF51126">
    <property type="entry name" value="Pectin lyase-like"/>
    <property type="match status" value="1"/>
</dbReference>
<evidence type="ECO:0000313" key="2">
    <source>
        <dbReference type="EMBL" id="HIY20707.1"/>
    </source>
</evidence>
<dbReference type="InterPro" id="IPR011050">
    <property type="entry name" value="Pectin_lyase_fold/virulence"/>
</dbReference>
<feature type="transmembrane region" description="Helical" evidence="1">
    <location>
        <begin position="45"/>
        <end position="66"/>
    </location>
</feature>
<organism evidence="2 3">
    <name type="scientific">Candidatus Flavonifractor merdigallinarum</name>
    <dbReference type="NCBI Taxonomy" id="2838589"/>
    <lineage>
        <taxon>Bacteria</taxon>
        <taxon>Bacillati</taxon>
        <taxon>Bacillota</taxon>
        <taxon>Clostridia</taxon>
        <taxon>Eubacteriales</taxon>
        <taxon>Oscillospiraceae</taxon>
        <taxon>Flavonifractor</taxon>
    </lineage>
</organism>
<comment type="caution">
    <text evidence="2">The sequence shown here is derived from an EMBL/GenBank/DDBJ whole genome shotgun (WGS) entry which is preliminary data.</text>
</comment>
<dbReference type="Proteomes" id="UP000823868">
    <property type="component" value="Unassembled WGS sequence"/>
</dbReference>
<sequence>MDRPEKSCPYCGAELPEKAAFCPWCAQDIHARQSVRVSSRRWRKWLKGAALLVVLALLAAGVYDLFTPDVYDAYGELTYTVNGNAYHLAVTFRNDPTPEPEYTVQVEAEGNYDRAAKLFITHVDTGVDAGQMFGQQIEACYVQVIQPEDSPSPVVCFQPEYQNDPAVDGFLLSELQFTGQSAGPVELEWILNLKNGDTIHLRQNLRFEPVDTLDYYPEDYDMDTIEDLQALVEQIEAEVPLPTVVRLHLPPVQYEGGLTIQTRTIYLYGSVDGQNRRTTFRGPVVVAPEEDPQGYVEHISFQGDGAGVGLTVAADCHVEDCSFSNWDVGLLIGGEDWADPVGCLFEDNGVGFRFDSGGSYFNANLFEGNTFLRNGTAVELLRVPGEKTIFFHGCRFAANDTDLLNPADHPIDISYATFE</sequence>
<gene>
    <name evidence="2" type="ORF">H9841_02240</name>
</gene>
<accession>A0A9D1Y7E6</accession>
<reference evidence="2" key="2">
    <citation type="submission" date="2021-04" db="EMBL/GenBank/DDBJ databases">
        <authorList>
            <person name="Gilroy R."/>
        </authorList>
    </citation>
    <scope>NUCLEOTIDE SEQUENCE</scope>
    <source>
        <strain evidence="2">ChiBcec16_6824</strain>
    </source>
</reference>
<keyword evidence="1" id="KW-1133">Transmembrane helix</keyword>
<evidence type="ECO:0000256" key="1">
    <source>
        <dbReference type="SAM" id="Phobius"/>
    </source>
</evidence>
<keyword evidence="1" id="KW-0472">Membrane</keyword>
<dbReference type="AlphaFoldDB" id="A0A9D1Y7E6"/>
<proteinExistence type="predicted"/>
<name>A0A9D1Y7E6_9FIRM</name>
<protein>
    <submittedName>
        <fullName evidence="2">Zinc-ribbon domain-containing protein</fullName>
    </submittedName>
</protein>
<dbReference type="EMBL" id="DXDX01000043">
    <property type="protein sequence ID" value="HIY20707.1"/>
    <property type="molecule type" value="Genomic_DNA"/>
</dbReference>
<keyword evidence="1" id="KW-0812">Transmembrane</keyword>
<reference evidence="2" key="1">
    <citation type="journal article" date="2021" name="PeerJ">
        <title>Extensive microbial diversity within the chicken gut microbiome revealed by metagenomics and culture.</title>
        <authorList>
            <person name="Gilroy R."/>
            <person name="Ravi A."/>
            <person name="Getino M."/>
            <person name="Pursley I."/>
            <person name="Horton D.L."/>
            <person name="Alikhan N.F."/>
            <person name="Baker D."/>
            <person name="Gharbi K."/>
            <person name="Hall N."/>
            <person name="Watson M."/>
            <person name="Adriaenssens E.M."/>
            <person name="Foster-Nyarko E."/>
            <person name="Jarju S."/>
            <person name="Secka A."/>
            <person name="Antonio M."/>
            <person name="Oren A."/>
            <person name="Chaudhuri R.R."/>
            <person name="La Ragione R."/>
            <person name="Hildebrand F."/>
            <person name="Pallen M.J."/>
        </authorList>
    </citation>
    <scope>NUCLEOTIDE SEQUENCE</scope>
    <source>
        <strain evidence="2">ChiBcec16_6824</strain>
    </source>
</reference>